<dbReference type="SUPFAM" id="SSF51230">
    <property type="entry name" value="Single hybrid motif"/>
    <property type="match status" value="1"/>
</dbReference>
<dbReference type="InterPro" id="IPR017453">
    <property type="entry name" value="GCV_H_sub"/>
</dbReference>
<dbReference type="AlphaFoldDB" id="A0A6C0RAT9"/>
<protein>
    <recommendedName>
        <fullName evidence="3">Glycine cleavage system H protein</fullName>
    </recommendedName>
</protein>
<reference evidence="6 7" key="1">
    <citation type="submission" date="2020-02" db="EMBL/GenBank/DDBJ databases">
        <title>Genome sequencing for Draconibacterium sp. strain M1.</title>
        <authorList>
            <person name="Park S.-J."/>
        </authorList>
    </citation>
    <scope>NUCLEOTIDE SEQUENCE [LARGE SCALE GENOMIC DNA]</scope>
    <source>
        <strain evidence="6 7">M1</strain>
    </source>
</reference>
<evidence type="ECO:0000313" key="6">
    <source>
        <dbReference type="EMBL" id="QIA06291.1"/>
    </source>
</evidence>
<evidence type="ECO:0000256" key="2">
    <source>
        <dbReference type="ARBA" id="ARBA00022823"/>
    </source>
</evidence>
<comment type="cofactor">
    <cofactor evidence="3">
        <name>(R)-lipoate</name>
        <dbReference type="ChEBI" id="CHEBI:83088"/>
    </cofactor>
    <text evidence="3">Binds 1 lipoyl cofactor covalently.</text>
</comment>
<dbReference type="GO" id="GO:0009249">
    <property type="term" value="P:protein lipoylation"/>
    <property type="evidence" value="ECO:0007669"/>
    <property type="project" value="TreeGrafter"/>
</dbReference>
<dbReference type="CDD" id="cd06848">
    <property type="entry name" value="GCS_H"/>
    <property type="match status" value="1"/>
</dbReference>
<evidence type="ECO:0000256" key="3">
    <source>
        <dbReference type="HAMAP-Rule" id="MF_00272"/>
    </source>
</evidence>
<dbReference type="InterPro" id="IPR003016">
    <property type="entry name" value="2-oxoA_DH_lipoyl-BS"/>
</dbReference>
<sequence length="126" mass="13835">MNIPADLKYTQDHEWVRVEGDVAVVGVTDFAQGELGDVVFVEIETEGETLDKGETFGTVEAVKTVSDLFMPVGGEVTEFNEDLADDPELVNKDPYEKGWMVKIKVADASELDSLMDADAYKAMIEA</sequence>
<dbReference type="KEGG" id="drc:G0Q07_00435"/>
<comment type="function">
    <text evidence="3">The glycine cleavage system catalyzes the degradation of glycine. The H protein shuttles the methylamine group of glycine from the P protein to the T protein.</text>
</comment>
<evidence type="ECO:0000256" key="4">
    <source>
        <dbReference type="PIRSR" id="PIRSR617453-50"/>
    </source>
</evidence>
<evidence type="ECO:0000259" key="5">
    <source>
        <dbReference type="PROSITE" id="PS50968"/>
    </source>
</evidence>
<dbReference type="HAMAP" id="MF_00272">
    <property type="entry name" value="GcvH"/>
    <property type="match status" value="1"/>
</dbReference>
<dbReference type="PROSITE" id="PS00189">
    <property type="entry name" value="LIPOYL"/>
    <property type="match status" value="1"/>
</dbReference>
<dbReference type="InterPro" id="IPR011053">
    <property type="entry name" value="Single_hybrid_motif"/>
</dbReference>
<organism evidence="6 7">
    <name type="scientific">Draconibacterium halophilum</name>
    <dbReference type="NCBI Taxonomy" id="2706887"/>
    <lineage>
        <taxon>Bacteria</taxon>
        <taxon>Pseudomonadati</taxon>
        <taxon>Bacteroidota</taxon>
        <taxon>Bacteroidia</taxon>
        <taxon>Marinilabiliales</taxon>
        <taxon>Prolixibacteraceae</taxon>
        <taxon>Draconibacterium</taxon>
    </lineage>
</organism>
<keyword evidence="7" id="KW-1185">Reference proteome</keyword>
<dbReference type="RefSeq" id="WP_163344181.1">
    <property type="nucleotide sequence ID" value="NZ_CP048409.1"/>
</dbReference>
<dbReference type="NCBIfam" id="NF002270">
    <property type="entry name" value="PRK01202.1"/>
    <property type="match status" value="1"/>
</dbReference>
<keyword evidence="2 3" id="KW-0450">Lipoyl</keyword>
<proteinExistence type="inferred from homology"/>
<dbReference type="Pfam" id="PF01597">
    <property type="entry name" value="GCV_H"/>
    <property type="match status" value="1"/>
</dbReference>
<gene>
    <name evidence="3 6" type="primary">gcvH</name>
    <name evidence="6" type="ORF">G0Q07_00435</name>
</gene>
<dbReference type="InterPro" id="IPR002930">
    <property type="entry name" value="GCV_H"/>
</dbReference>
<feature type="domain" description="Lipoyl-binding" evidence="5">
    <location>
        <begin position="22"/>
        <end position="104"/>
    </location>
</feature>
<feature type="modified residue" description="N6-lipoyllysine" evidence="3 4">
    <location>
        <position position="63"/>
    </location>
</feature>
<dbReference type="PROSITE" id="PS50968">
    <property type="entry name" value="BIOTINYL_LIPOYL"/>
    <property type="match status" value="1"/>
</dbReference>
<accession>A0A6C0RAT9</accession>
<dbReference type="GO" id="GO:0019464">
    <property type="term" value="P:glycine decarboxylation via glycine cleavage system"/>
    <property type="evidence" value="ECO:0007669"/>
    <property type="project" value="UniProtKB-UniRule"/>
</dbReference>
<dbReference type="NCBIfam" id="TIGR00527">
    <property type="entry name" value="gcvH"/>
    <property type="match status" value="1"/>
</dbReference>
<comment type="similarity">
    <text evidence="1 3">Belongs to the GcvH family.</text>
</comment>
<comment type="subunit">
    <text evidence="3">The glycine cleavage system is composed of four proteins: P, T, L and H.</text>
</comment>
<dbReference type="InterPro" id="IPR000089">
    <property type="entry name" value="Biotin_lipoyl"/>
</dbReference>
<evidence type="ECO:0000256" key="1">
    <source>
        <dbReference type="ARBA" id="ARBA00009249"/>
    </source>
</evidence>
<dbReference type="GO" id="GO:0005829">
    <property type="term" value="C:cytosol"/>
    <property type="evidence" value="ECO:0007669"/>
    <property type="project" value="TreeGrafter"/>
</dbReference>
<dbReference type="Proteomes" id="UP000474630">
    <property type="component" value="Chromosome"/>
</dbReference>
<dbReference type="InterPro" id="IPR033753">
    <property type="entry name" value="GCV_H/Fam206"/>
</dbReference>
<dbReference type="GO" id="GO:0005960">
    <property type="term" value="C:glycine cleavage complex"/>
    <property type="evidence" value="ECO:0007669"/>
    <property type="project" value="InterPro"/>
</dbReference>
<dbReference type="PANTHER" id="PTHR11715">
    <property type="entry name" value="GLYCINE CLEAVAGE SYSTEM H PROTEIN"/>
    <property type="match status" value="1"/>
</dbReference>
<dbReference type="EMBL" id="CP048409">
    <property type="protein sequence ID" value="QIA06291.1"/>
    <property type="molecule type" value="Genomic_DNA"/>
</dbReference>
<name>A0A6C0RAT9_9BACT</name>
<dbReference type="Gene3D" id="2.40.50.100">
    <property type="match status" value="1"/>
</dbReference>
<dbReference type="PANTHER" id="PTHR11715:SF3">
    <property type="entry name" value="GLYCINE CLEAVAGE SYSTEM H PROTEIN-RELATED"/>
    <property type="match status" value="1"/>
</dbReference>
<evidence type="ECO:0000313" key="7">
    <source>
        <dbReference type="Proteomes" id="UP000474630"/>
    </source>
</evidence>